<dbReference type="InterPro" id="IPR039362">
    <property type="entry name" value="ATG29_sf"/>
</dbReference>
<feature type="compositionally biased region" description="Basic residues" evidence="8">
    <location>
        <begin position="235"/>
        <end position="246"/>
    </location>
</feature>
<name>A0A6G1JUQ2_9PLEO</name>
<dbReference type="InterPro" id="IPR040666">
    <property type="entry name" value="Atg29_N"/>
</dbReference>
<dbReference type="OrthoDB" id="21072at2759"/>
<dbReference type="AlphaFoldDB" id="A0A6G1JUQ2"/>
<evidence type="ECO:0000313" key="11">
    <source>
        <dbReference type="Proteomes" id="UP000799428"/>
    </source>
</evidence>
<dbReference type="Pfam" id="PF18388">
    <property type="entry name" value="ATG29_N"/>
    <property type="match status" value="1"/>
</dbReference>
<dbReference type="FunFam" id="1.10.10.2570:FF:000001">
    <property type="entry name" value="Autophagy-related protein 29"/>
    <property type="match status" value="1"/>
</dbReference>
<feature type="compositionally biased region" description="Low complexity" evidence="8">
    <location>
        <begin position="322"/>
        <end position="337"/>
    </location>
</feature>
<dbReference type="InterPro" id="IPR039113">
    <property type="entry name" value="ATG29"/>
</dbReference>
<keyword evidence="5" id="KW-0653">Protein transport</keyword>
<feature type="compositionally biased region" description="Acidic residues" evidence="8">
    <location>
        <begin position="256"/>
        <end position="265"/>
    </location>
</feature>
<dbReference type="GO" id="GO:0000045">
    <property type="term" value="P:autophagosome assembly"/>
    <property type="evidence" value="ECO:0007669"/>
    <property type="project" value="InterPro"/>
</dbReference>
<keyword evidence="11" id="KW-1185">Reference proteome</keyword>
<evidence type="ECO:0000256" key="2">
    <source>
        <dbReference type="ARBA" id="ARBA00010082"/>
    </source>
</evidence>
<organism evidence="10 11">
    <name type="scientific">Pleomassaria siparia CBS 279.74</name>
    <dbReference type="NCBI Taxonomy" id="1314801"/>
    <lineage>
        <taxon>Eukaryota</taxon>
        <taxon>Fungi</taxon>
        <taxon>Dikarya</taxon>
        <taxon>Ascomycota</taxon>
        <taxon>Pezizomycotina</taxon>
        <taxon>Dothideomycetes</taxon>
        <taxon>Pleosporomycetidae</taxon>
        <taxon>Pleosporales</taxon>
        <taxon>Pleomassariaceae</taxon>
        <taxon>Pleomassaria</taxon>
    </lineage>
</organism>
<feature type="compositionally biased region" description="Polar residues" evidence="8">
    <location>
        <begin position="152"/>
        <end position="165"/>
    </location>
</feature>
<comment type="function">
    <text evidence="7">Plays a role in autophagy. Functions at the preautophagosomal structure (PAS) in order to form normal autophagosomes under starvation conditions. Also plays a role in mitophagy and regulation of filamentous growth.</text>
</comment>
<dbReference type="Gene3D" id="1.10.10.2570">
    <property type="match status" value="1"/>
</dbReference>
<dbReference type="PANTHER" id="PTHR40012">
    <property type="entry name" value="AUTOPHAGY-RELATED PROTEIN 29"/>
    <property type="match status" value="1"/>
</dbReference>
<evidence type="ECO:0000313" key="10">
    <source>
        <dbReference type="EMBL" id="KAF2703951.1"/>
    </source>
</evidence>
<gene>
    <name evidence="10" type="ORF">K504DRAFT_463024</name>
</gene>
<dbReference type="Proteomes" id="UP000799428">
    <property type="component" value="Unassembled WGS sequence"/>
</dbReference>
<evidence type="ECO:0000256" key="7">
    <source>
        <dbReference type="ARBA" id="ARBA00060351"/>
    </source>
</evidence>
<feature type="compositionally biased region" description="Polar residues" evidence="8">
    <location>
        <begin position="371"/>
        <end position="385"/>
    </location>
</feature>
<sequence length="421" mass="45285">MAAIQFTALIRLPFARGDFVDPQQADWSAAKDRALWKVISKSSKTSDLNWIELASRFQVPSAFLLQQAAWLYERHLDHVRTQMKKVGTTNTPAAPTSSYGSAYTAIGGLPMQRGGSGGSRNSRAPSAMSVRPRDSPVPRIENAPPAIPPLSRTPSTNTITQSRAYNQHPPLRSGTQRPAPPNPATNKRPDGSTIFSPKPDPHGTVDANSFEMSRSSSSSSSSSESDPDGPAHRSQLFKRPPRFRQQRPRELLSYDEQLEEGDDPESSVTAPLPFARTLNAPAPRLDEGGKGASEDGKRQHAKVRGTETNQEQEYKANITDVSSSMASSASDAPKSSSVGGLNGKGHGPLSPRHRAELARLNSHGTGPRSKGNGSEGTPSMGSSFSDIDDAGISQSALEEALLSNIQHGRMSTLSQLRSRYL</sequence>
<protein>
    <recommendedName>
        <fullName evidence="3">Autophagy-related protein 29</fullName>
    </recommendedName>
</protein>
<feature type="compositionally biased region" description="Basic and acidic residues" evidence="8">
    <location>
        <begin position="284"/>
        <end position="298"/>
    </location>
</feature>
<feature type="domain" description="Atg29 N-terminal" evidence="9">
    <location>
        <begin position="6"/>
        <end position="59"/>
    </location>
</feature>
<evidence type="ECO:0000256" key="3">
    <source>
        <dbReference type="ARBA" id="ARBA00013784"/>
    </source>
</evidence>
<comment type="similarity">
    <text evidence="2">Belongs to the ATG29 family.</text>
</comment>
<proteinExistence type="inferred from homology"/>
<dbReference type="EMBL" id="MU005784">
    <property type="protein sequence ID" value="KAF2703951.1"/>
    <property type="molecule type" value="Genomic_DNA"/>
</dbReference>
<evidence type="ECO:0000256" key="1">
    <source>
        <dbReference type="ARBA" id="ARBA00004329"/>
    </source>
</evidence>
<feature type="compositionally biased region" description="Low complexity" evidence="8">
    <location>
        <begin position="213"/>
        <end position="224"/>
    </location>
</feature>
<comment type="subcellular location">
    <subcellularLocation>
        <location evidence="1">Preautophagosomal structure</location>
    </subcellularLocation>
</comment>
<accession>A0A6G1JUQ2</accession>
<evidence type="ECO:0000256" key="6">
    <source>
        <dbReference type="ARBA" id="ARBA00023006"/>
    </source>
</evidence>
<evidence type="ECO:0000256" key="5">
    <source>
        <dbReference type="ARBA" id="ARBA00022927"/>
    </source>
</evidence>
<dbReference type="PANTHER" id="PTHR40012:SF1">
    <property type="entry name" value="AUTOPHAGY-RELATED PROTEIN 29"/>
    <property type="match status" value="1"/>
</dbReference>
<keyword evidence="6" id="KW-0072">Autophagy</keyword>
<dbReference type="GO" id="GO:0015031">
    <property type="term" value="P:protein transport"/>
    <property type="evidence" value="ECO:0007669"/>
    <property type="project" value="UniProtKB-KW"/>
</dbReference>
<dbReference type="GO" id="GO:0000407">
    <property type="term" value="C:phagophore assembly site"/>
    <property type="evidence" value="ECO:0007669"/>
    <property type="project" value="UniProtKB-SubCell"/>
</dbReference>
<evidence type="ECO:0000259" key="9">
    <source>
        <dbReference type="Pfam" id="PF18388"/>
    </source>
</evidence>
<keyword evidence="4" id="KW-0813">Transport</keyword>
<reference evidence="10" key="1">
    <citation type="journal article" date="2020" name="Stud. Mycol.">
        <title>101 Dothideomycetes genomes: a test case for predicting lifestyles and emergence of pathogens.</title>
        <authorList>
            <person name="Haridas S."/>
            <person name="Albert R."/>
            <person name="Binder M."/>
            <person name="Bloem J."/>
            <person name="Labutti K."/>
            <person name="Salamov A."/>
            <person name="Andreopoulos B."/>
            <person name="Baker S."/>
            <person name="Barry K."/>
            <person name="Bills G."/>
            <person name="Bluhm B."/>
            <person name="Cannon C."/>
            <person name="Castanera R."/>
            <person name="Culley D."/>
            <person name="Daum C."/>
            <person name="Ezra D."/>
            <person name="Gonzalez J."/>
            <person name="Henrissat B."/>
            <person name="Kuo A."/>
            <person name="Liang C."/>
            <person name="Lipzen A."/>
            <person name="Lutzoni F."/>
            <person name="Magnuson J."/>
            <person name="Mondo S."/>
            <person name="Nolan M."/>
            <person name="Ohm R."/>
            <person name="Pangilinan J."/>
            <person name="Park H.-J."/>
            <person name="Ramirez L."/>
            <person name="Alfaro M."/>
            <person name="Sun H."/>
            <person name="Tritt A."/>
            <person name="Yoshinaga Y."/>
            <person name="Zwiers L.-H."/>
            <person name="Turgeon B."/>
            <person name="Goodwin S."/>
            <person name="Spatafora J."/>
            <person name="Crous P."/>
            <person name="Grigoriev I."/>
        </authorList>
    </citation>
    <scope>NUCLEOTIDE SEQUENCE</scope>
    <source>
        <strain evidence="10">CBS 279.74</strain>
    </source>
</reference>
<feature type="region of interest" description="Disordered" evidence="8">
    <location>
        <begin position="104"/>
        <end position="391"/>
    </location>
</feature>
<evidence type="ECO:0000256" key="4">
    <source>
        <dbReference type="ARBA" id="ARBA00022448"/>
    </source>
</evidence>
<evidence type="ECO:0000256" key="8">
    <source>
        <dbReference type="SAM" id="MobiDB-lite"/>
    </source>
</evidence>